<organism evidence="9 10">
    <name type="scientific">Catenovulum sediminis</name>
    <dbReference type="NCBI Taxonomy" id="1740262"/>
    <lineage>
        <taxon>Bacteria</taxon>
        <taxon>Pseudomonadati</taxon>
        <taxon>Pseudomonadota</taxon>
        <taxon>Gammaproteobacteria</taxon>
        <taxon>Alteromonadales</taxon>
        <taxon>Alteromonadaceae</taxon>
        <taxon>Catenovulum</taxon>
    </lineage>
</organism>
<feature type="binding site" evidence="8">
    <location>
        <position position="107"/>
    </location>
    <ligand>
        <name>ATP</name>
        <dbReference type="ChEBI" id="CHEBI:30616"/>
    </ligand>
</feature>
<dbReference type="PANTHER" id="PTHR32057">
    <property type="entry name" value="PROTEIN ADENYLYLTRANSFERASE SELO, MITOCHONDRIAL"/>
    <property type="match status" value="1"/>
</dbReference>
<keyword evidence="2 8" id="KW-0808">Transferase</keyword>
<comment type="cofactor">
    <cofactor evidence="8">
        <name>Mg(2+)</name>
        <dbReference type="ChEBI" id="CHEBI:18420"/>
    </cofactor>
    <cofactor evidence="8">
        <name>Mn(2+)</name>
        <dbReference type="ChEBI" id="CHEBI:29035"/>
    </cofactor>
</comment>
<dbReference type="Pfam" id="PF02696">
    <property type="entry name" value="SelO"/>
    <property type="match status" value="1"/>
</dbReference>
<keyword evidence="3 8" id="KW-0548">Nucleotidyltransferase</keyword>
<evidence type="ECO:0000313" key="10">
    <source>
        <dbReference type="Proteomes" id="UP001467690"/>
    </source>
</evidence>
<dbReference type="RefSeq" id="WP_350401896.1">
    <property type="nucleotide sequence ID" value="NZ_JBELOE010000210.1"/>
</dbReference>
<gene>
    <name evidence="8" type="primary">ydiU</name>
    <name evidence="8" type="synonym">selO</name>
    <name evidence="9" type="ORF">ABS311_10800</name>
</gene>
<dbReference type="NCBIfam" id="NF000658">
    <property type="entry name" value="PRK00029.1"/>
    <property type="match status" value="1"/>
</dbReference>
<proteinExistence type="inferred from homology"/>
<evidence type="ECO:0000256" key="5">
    <source>
        <dbReference type="ARBA" id="ARBA00022741"/>
    </source>
</evidence>
<keyword evidence="4 8" id="KW-0479">Metal-binding</keyword>
<keyword evidence="8" id="KW-0464">Manganese</keyword>
<keyword evidence="6 8" id="KW-0067">ATP-binding</keyword>
<comment type="catalytic activity">
    <reaction evidence="8">
        <text>L-histidyl-[protein] + UTP = N(tele)-(5'-uridylyl)-L-histidyl-[protein] + diphosphate</text>
        <dbReference type="Rhea" id="RHEA:83891"/>
        <dbReference type="Rhea" id="RHEA-COMP:9745"/>
        <dbReference type="Rhea" id="RHEA-COMP:20239"/>
        <dbReference type="ChEBI" id="CHEBI:29979"/>
        <dbReference type="ChEBI" id="CHEBI:33019"/>
        <dbReference type="ChEBI" id="CHEBI:46398"/>
        <dbReference type="ChEBI" id="CHEBI:233474"/>
    </reaction>
</comment>
<evidence type="ECO:0000256" key="1">
    <source>
        <dbReference type="ARBA" id="ARBA00009747"/>
    </source>
</evidence>
<dbReference type="HAMAP" id="MF_00692">
    <property type="entry name" value="SelO"/>
    <property type="match status" value="1"/>
</dbReference>
<comment type="caution">
    <text evidence="9">The sequence shown here is derived from an EMBL/GenBank/DDBJ whole genome shotgun (WGS) entry which is preliminary data.</text>
</comment>
<comment type="catalytic activity">
    <reaction evidence="8">
        <text>L-seryl-[protein] + ATP = 3-O-(5'-adenylyl)-L-seryl-[protein] + diphosphate</text>
        <dbReference type="Rhea" id="RHEA:58120"/>
        <dbReference type="Rhea" id="RHEA-COMP:9863"/>
        <dbReference type="Rhea" id="RHEA-COMP:15073"/>
        <dbReference type="ChEBI" id="CHEBI:29999"/>
        <dbReference type="ChEBI" id="CHEBI:30616"/>
        <dbReference type="ChEBI" id="CHEBI:33019"/>
        <dbReference type="ChEBI" id="CHEBI:142516"/>
        <dbReference type="EC" id="2.7.7.108"/>
    </reaction>
</comment>
<dbReference type="GO" id="GO:0016779">
    <property type="term" value="F:nucleotidyltransferase activity"/>
    <property type="evidence" value="ECO:0007669"/>
    <property type="project" value="UniProtKB-KW"/>
</dbReference>
<evidence type="ECO:0000256" key="4">
    <source>
        <dbReference type="ARBA" id="ARBA00022723"/>
    </source>
</evidence>
<comment type="catalytic activity">
    <reaction evidence="8">
        <text>L-threonyl-[protein] + ATP = 3-O-(5'-adenylyl)-L-threonyl-[protein] + diphosphate</text>
        <dbReference type="Rhea" id="RHEA:54292"/>
        <dbReference type="Rhea" id="RHEA-COMP:11060"/>
        <dbReference type="Rhea" id="RHEA-COMP:13847"/>
        <dbReference type="ChEBI" id="CHEBI:30013"/>
        <dbReference type="ChEBI" id="CHEBI:30616"/>
        <dbReference type="ChEBI" id="CHEBI:33019"/>
        <dbReference type="ChEBI" id="CHEBI:138113"/>
        <dbReference type="EC" id="2.7.7.108"/>
    </reaction>
</comment>
<dbReference type="EC" id="2.7.7.108" evidence="8"/>
<feature type="binding site" evidence="8">
    <location>
        <position position="119"/>
    </location>
    <ligand>
        <name>ATP</name>
        <dbReference type="ChEBI" id="CHEBI:30616"/>
    </ligand>
</feature>
<dbReference type="EMBL" id="JBELOE010000210">
    <property type="protein sequence ID" value="MER2492367.1"/>
    <property type="molecule type" value="Genomic_DNA"/>
</dbReference>
<protein>
    <recommendedName>
        <fullName evidence="8">Protein nucleotidyltransferase YdiU</fullName>
        <ecNumber evidence="8">2.7.7.-</ecNumber>
    </recommendedName>
    <alternativeName>
        <fullName evidence="8">Protein adenylyltransferase YdiU</fullName>
        <ecNumber evidence="8">2.7.7.108</ecNumber>
    </alternativeName>
    <alternativeName>
        <fullName evidence="8">Protein uridylyltransferase YdiU</fullName>
        <ecNumber evidence="8">2.7.7.-</ecNumber>
    </alternativeName>
</protein>
<reference evidence="9 10" key="1">
    <citation type="submission" date="2024-06" db="EMBL/GenBank/DDBJ databases">
        <authorList>
            <person name="Chen R.Y."/>
        </authorList>
    </citation>
    <scope>NUCLEOTIDE SEQUENCE [LARGE SCALE GENOMIC DNA]</scope>
    <source>
        <strain evidence="9 10">D2</strain>
    </source>
</reference>
<feature type="binding site" evidence="8">
    <location>
        <position position="247"/>
    </location>
    <ligand>
        <name>Mg(2+)</name>
        <dbReference type="ChEBI" id="CHEBI:18420"/>
    </ligand>
</feature>
<dbReference type="EC" id="2.7.7.-" evidence="8"/>
<comment type="catalytic activity">
    <reaction evidence="8">
        <text>L-tyrosyl-[protein] + UTP = O-(5'-uridylyl)-L-tyrosyl-[protein] + diphosphate</text>
        <dbReference type="Rhea" id="RHEA:83887"/>
        <dbReference type="Rhea" id="RHEA-COMP:10136"/>
        <dbReference type="Rhea" id="RHEA-COMP:20238"/>
        <dbReference type="ChEBI" id="CHEBI:33019"/>
        <dbReference type="ChEBI" id="CHEBI:46398"/>
        <dbReference type="ChEBI" id="CHEBI:46858"/>
        <dbReference type="ChEBI" id="CHEBI:90602"/>
    </reaction>
</comment>
<feature type="active site" description="Proton acceptor" evidence="8">
    <location>
        <position position="246"/>
    </location>
</feature>
<sequence length="479" mass="54728">MQFNNRFYQNFSGHYHAQYPMAIQNPRMVCKNQALADFLGFSDDRITDEAFVQIFSGQSIVEGMQPLAQKYTGHQFGSYNPDLGDGRGLLLGEVQAQDNSLWDLHLKGAGQTPYSRDGDGRAVLRSSIREFLASEALYHLGIPTSRALCVIVGDDPVYREIEEKAAITTRVCQSHIRFGHFEYLYHTQQFDDLDKLIQFTIDEYYPQCRDAQEPVLQLITEITLKTAEMVALWQAYGFCHGVMNSDNMSVLGITFDFGPFAFLDDYQPDFICNHSDHTGRYAFDKQPSIALWNLNCLAHAFSNHLSIDQLKQALQQFEPHFIQLYNAKMRQKMGLCEDNPDAKLLISQLLTIMRAQQLDYTNTWRGLAETEVTQQAELFALLGASEESNAWISLYQASIQAQGGKEAARLKQMQLHNPKYILRNYLLQQAIEDAEKNDFNEVQTLYKLLKSPFTQQDDSLYYQQGAPDWAKKLEISCSS</sequence>
<comment type="catalytic activity">
    <reaction evidence="8">
        <text>L-seryl-[protein] + UTP = O-(5'-uridylyl)-L-seryl-[protein] + diphosphate</text>
        <dbReference type="Rhea" id="RHEA:64604"/>
        <dbReference type="Rhea" id="RHEA-COMP:9863"/>
        <dbReference type="Rhea" id="RHEA-COMP:16635"/>
        <dbReference type="ChEBI" id="CHEBI:29999"/>
        <dbReference type="ChEBI" id="CHEBI:33019"/>
        <dbReference type="ChEBI" id="CHEBI:46398"/>
        <dbReference type="ChEBI" id="CHEBI:156051"/>
    </reaction>
</comment>
<feature type="binding site" evidence="8">
    <location>
        <position position="84"/>
    </location>
    <ligand>
        <name>ATP</name>
        <dbReference type="ChEBI" id="CHEBI:30616"/>
    </ligand>
</feature>
<dbReference type="Proteomes" id="UP001467690">
    <property type="component" value="Unassembled WGS sequence"/>
</dbReference>
<evidence type="ECO:0000256" key="7">
    <source>
        <dbReference type="ARBA" id="ARBA00022842"/>
    </source>
</evidence>
<feature type="binding site" evidence="8">
    <location>
        <position position="177"/>
    </location>
    <ligand>
        <name>ATP</name>
        <dbReference type="ChEBI" id="CHEBI:30616"/>
    </ligand>
</feature>
<evidence type="ECO:0000256" key="3">
    <source>
        <dbReference type="ARBA" id="ARBA00022695"/>
    </source>
</evidence>
<feature type="binding site" evidence="8">
    <location>
        <position position="120"/>
    </location>
    <ligand>
        <name>ATP</name>
        <dbReference type="ChEBI" id="CHEBI:30616"/>
    </ligand>
</feature>
<feature type="binding site" evidence="8">
    <location>
        <position position="170"/>
    </location>
    <ligand>
        <name>ATP</name>
        <dbReference type="ChEBI" id="CHEBI:30616"/>
    </ligand>
</feature>
<feature type="binding site" evidence="8">
    <location>
        <position position="87"/>
    </location>
    <ligand>
        <name>ATP</name>
        <dbReference type="ChEBI" id="CHEBI:30616"/>
    </ligand>
</feature>
<dbReference type="PANTHER" id="PTHR32057:SF14">
    <property type="entry name" value="PROTEIN ADENYLYLTRANSFERASE SELO, MITOCHONDRIAL"/>
    <property type="match status" value="1"/>
</dbReference>
<dbReference type="InterPro" id="IPR003846">
    <property type="entry name" value="SelO"/>
</dbReference>
<keyword evidence="10" id="KW-1185">Reference proteome</keyword>
<evidence type="ECO:0000256" key="8">
    <source>
        <dbReference type="HAMAP-Rule" id="MF_00692"/>
    </source>
</evidence>
<feature type="binding site" evidence="8">
    <location>
        <position position="86"/>
    </location>
    <ligand>
        <name>ATP</name>
        <dbReference type="ChEBI" id="CHEBI:30616"/>
    </ligand>
</feature>
<evidence type="ECO:0000256" key="6">
    <source>
        <dbReference type="ARBA" id="ARBA00022840"/>
    </source>
</evidence>
<feature type="binding site" evidence="8">
    <location>
        <position position="256"/>
    </location>
    <ligand>
        <name>ATP</name>
        <dbReference type="ChEBI" id="CHEBI:30616"/>
    </ligand>
</feature>
<comment type="catalytic activity">
    <reaction evidence="8">
        <text>L-tyrosyl-[protein] + ATP = O-(5'-adenylyl)-L-tyrosyl-[protein] + diphosphate</text>
        <dbReference type="Rhea" id="RHEA:54288"/>
        <dbReference type="Rhea" id="RHEA-COMP:10136"/>
        <dbReference type="Rhea" id="RHEA-COMP:13846"/>
        <dbReference type="ChEBI" id="CHEBI:30616"/>
        <dbReference type="ChEBI" id="CHEBI:33019"/>
        <dbReference type="ChEBI" id="CHEBI:46858"/>
        <dbReference type="ChEBI" id="CHEBI:83624"/>
        <dbReference type="EC" id="2.7.7.108"/>
    </reaction>
</comment>
<comment type="function">
    <text evidence="8">Nucleotidyltransferase involved in the post-translational modification of proteins. It can catalyze the addition of adenosine monophosphate (AMP) or uridine monophosphate (UMP) to a protein, resulting in modifications known as AMPylation and UMPylation.</text>
</comment>
<evidence type="ECO:0000313" key="9">
    <source>
        <dbReference type="EMBL" id="MER2492367.1"/>
    </source>
</evidence>
<name>A0ABV1RI74_9ALTE</name>
<comment type="similarity">
    <text evidence="1 8">Belongs to the SELO family.</text>
</comment>
<accession>A0ABV1RI74</accession>
<keyword evidence="7 8" id="KW-0460">Magnesium</keyword>
<feature type="binding site" evidence="8">
    <location>
        <position position="256"/>
    </location>
    <ligand>
        <name>Mg(2+)</name>
        <dbReference type="ChEBI" id="CHEBI:18420"/>
    </ligand>
</feature>
<keyword evidence="5 8" id="KW-0547">Nucleotide-binding</keyword>
<evidence type="ECO:0000256" key="2">
    <source>
        <dbReference type="ARBA" id="ARBA00022679"/>
    </source>
</evidence>